<dbReference type="InterPro" id="IPR036312">
    <property type="entry name" value="Bifun_inhib/LTP/seed_sf"/>
</dbReference>
<keyword evidence="4" id="KW-0336">GPI-anchor</keyword>
<evidence type="ECO:0000256" key="8">
    <source>
        <dbReference type="ARBA" id="ARBA00023288"/>
    </source>
</evidence>
<evidence type="ECO:0000256" key="7">
    <source>
        <dbReference type="ARBA" id="ARBA00023180"/>
    </source>
</evidence>
<protein>
    <recommendedName>
        <fullName evidence="11">Bifunctional inhibitor/plant lipid transfer protein/seed storage helical domain-containing protein</fullName>
    </recommendedName>
</protein>
<keyword evidence="5 10" id="KW-0732">Signal</keyword>
<accession>A0A2G9I4U9</accession>
<dbReference type="GO" id="GO:0098552">
    <property type="term" value="C:side of membrane"/>
    <property type="evidence" value="ECO:0007669"/>
    <property type="project" value="UniProtKB-KW"/>
</dbReference>
<comment type="similarity">
    <text evidence="2">Belongs to the plant LTP family.</text>
</comment>
<dbReference type="SMART" id="SM00499">
    <property type="entry name" value="AAI"/>
    <property type="match status" value="1"/>
</dbReference>
<dbReference type="Pfam" id="PF14368">
    <property type="entry name" value="LTP_2"/>
    <property type="match status" value="1"/>
</dbReference>
<dbReference type="OrthoDB" id="1914452at2759"/>
<evidence type="ECO:0000259" key="11">
    <source>
        <dbReference type="SMART" id="SM00499"/>
    </source>
</evidence>
<keyword evidence="3" id="KW-1003">Cell membrane</keyword>
<comment type="subcellular location">
    <subcellularLocation>
        <location evidence="1">Cell membrane</location>
        <topology evidence="1">Lipid-anchor</topology>
        <topology evidence="1">GPI-anchor</topology>
    </subcellularLocation>
</comment>
<keyword evidence="7" id="KW-0325">Glycoprotein</keyword>
<evidence type="ECO:0000313" key="13">
    <source>
        <dbReference type="EMBL" id="PIN24783.1"/>
    </source>
</evidence>
<reference evidence="13" key="3">
    <citation type="journal article" date="2018" name="Gigascience">
        <title>Genome assembly of the pink ipe (Handroanthus impetiginosus, Bignoniaceae), a highly-valued ecologically keystone neotropical timber forest tree.</title>
        <authorList>
            <person name="Silva-Junior O.B."/>
            <person name="Novaes E."/>
            <person name="Grattapaglia D."/>
            <person name="Collevatti R.G."/>
        </authorList>
    </citation>
    <scope>NUCLEOTIDE SEQUENCE [LARGE SCALE GENOMIC DNA]</scope>
    <source>
        <strain evidence="13">UFG-1</strain>
        <tissue evidence="13">Leaf</tissue>
    </source>
</reference>
<dbReference type="SUPFAM" id="SSF47699">
    <property type="entry name" value="Bifunctional inhibitor/lipid-transfer protein/seed storage 2S albumin"/>
    <property type="match status" value="1"/>
</dbReference>
<evidence type="ECO:0000256" key="2">
    <source>
        <dbReference type="ARBA" id="ARBA00009748"/>
    </source>
</evidence>
<dbReference type="EMBL" id="NKXS01002252">
    <property type="protein sequence ID" value="PIN14559.1"/>
    <property type="molecule type" value="Genomic_DNA"/>
</dbReference>
<keyword evidence="6" id="KW-1015">Disulfide bond</keyword>
<dbReference type="Gene3D" id="1.10.110.10">
    <property type="entry name" value="Plant lipid-transfer and hydrophobic proteins"/>
    <property type="match status" value="1"/>
</dbReference>
<dbReference type="AlphaFoldDB" id="A0A2G9I4U9"/>
<comment type="caution">
    <text evidence="13">The sequence shown here is derived from an EMBL/GenBank/DDBJ whole genome shotgun (WGS) entry which is preliminary data.</text>
</comment>
<evidence type="ECO:0000256" key="4">
    <source>
        <dbReference type="ARBA" id="ARBA00022622"/>
    </source>
</evidence>
<feature type="compositionally biased region" description="Low complexity" evidence="9">
    <location>
        <begin position="183"/>
        <end position="195"/>
    </location>
</feature>
<evidence type="ECO:0000256" key="3">
    <source>
        <dbReference type="ARBA" id="ARBA00022475"/>
    </source>
</evidence>
<evidence type="ECO:0000256" key="10">
    <source>
        <dbReference type="SAM" id="SignalP"/>
    </source>
</evidence>
<keyword evidence="14" id="KW-1185">Reference proteome</keyword>
<name>A0A2G9I4U9_9LAMI</name>
<feature type="compositionally biased region" description="Basic residues" evidence="9">
    <location>
        <begin position="171"/>
        <end position="182"/>
    </location>
</feature>
<dbReference type="CDD" id="cd00010">
    <property type="entry name" value="AAI_LTSS"/>
    <property type="match status" value="1"/>
</dbReference>
<dbReference type="InterPro" id="IPR043325">
    <property type="entry name" value="LTSS"/>
</dbReference>
<organism evidence="13 14">
    <name type="scientific">Handroanthus impetiginosus</name>
    <dbReference type="NCBI Taxonomy" id="429701"/>
    <lineage>
        <taxon>Eukaryota</taxon>
        <taxon>Viridiplantae</taxon>
        <taxon>Streptophyta</taxon>
        <taxon>Embryophyta</taxon>
        <taxon>Tracheophyta</taxon>
        <taxon>Spermatophyta</taxon>
        <taxon>Magnoliopsida</taxon>
        <taxon>eudicotyledons</taxon>
        <taxon>Gunneridae</taxon>
        <taxon>Pentapetalae</taxon>
        <taxon>asterids</taxon>
        <taxon>lamiids</taxon>
        <taxon>Lamiales</taxon>
        <taxon>Bignoniaceae</taxon>
        <taxon>Crescentiina</taxon>
        <taxon>Tabebuia alliance</taxon>
        <taxon>Handroanthus</taxon>
    </lineage>
</organism>
<dbReference type="Proteomes" id="UP000231279">
    <property type="component" value="Unassembled WGS sequence"/>
</dbReference>
<proteinExistence type="inferred from homology"/>
<feature type="signal peptide" evidence="10">
    <location>
        <begin position="1"/>
        <end position="22"/>
    </location>
</feature>
<evidence type="ECO:0000313" key="12">
    <source>
        <dbReference type="EMBL" id="PIN14559.1"/>
    </source>
</evidence>
<dbReference type="InterPro" id="IPR016140">
    <property type="entry name" value="Bifunc_inhib/LTP/seed_store"/>
</dbReference>
<keyword evidence="4" id="KW-0472">Membrane</keyword>
<evidence type="ECO:0000256" key="5">
    <source>
        <dbReference type="ARBA" id="ARBA00022729"/>
    </source>
</evidence>
<dbReference type="GO" id="GO:0005886">
    <property type="term" value="C:plasma membrane"/>
    <property type="evidence" value="ECO:0007669"/>
    <property type="project" value="UniProtKB-SubCell"/>
</dbReference>
<sequence>MAAYSCLAVLVLIIFSAFRAKAQIRTPCTSSAISSFTPCFNYLTGSSGTGSSPSEECCNSLKSLMTDNTDCVCLIVTGNVPVSMPFISANLGISLPQMCKSSVPMQCTASGVPLPAPGPVLFGPTPPPAPQHSHGHAPTGPSIAPAAFAPPPHHHRHPPKGSSIAPAAPAPHHHHHRSHSPKASKAATAASSPSDKSLDIEPASPPKFALGPSANPGIRPVYNPKSAAIRSTSSILPNSLVLMFVGIMAF</sequence>
<feature type="compositionally biased region" description="Pro residues" evidence="9">
    <location>
        <begin position="118"/>
        <end position="130"/>
    </location>
</feature>
<dbReference type="EMBL" id="NKXS01000355">
    <property type="protein sequence ID" value="PIN24783.1"/>
    <property type="molecule type" value="Genomic_DNA"/>
</dbReference>
<feature type="chain" id="PRO_5015080149" description="Bifunctional inhibitor/plant lipid transfer protein/seed storage helical domain-containing protein" evidence="10">
    <location>
        <begin position="23"/>
        <end position="250"/>
    </location>
</feature>
<evidence type="ECO:0000256" key="6">
    <source>
        <dbReference type="ARBA" id="ARBA00023157"/>
    </source>
</evidence>
<evidence type="ECO:0000256" key="9">
    <source>
        <dbReference type="SAM" id="MobiDB-lite"/>
    </source>
</evidence>
<keyword evidence="8" id="KW-0449">Lipoprotein</keyword>
<dbReference type="STRING" id="429701.A0A2G9I4U9"/>
<feature type="domain" description="Bifunctional inhibitor/plant lipid transfer protein/seed storage helical" evidence="11">
    <location>
        <begin position="28"/>
        <end position="107"/>
    </location>
</feature>
<dbReference type="PANTHER" id="PTHR33044">
    <property type="entry name" value="BIFUNCTIONAL INHIBITOR/LIPID-TRANSFER PROTEIN/SEED STORAGE 2S ALBUMIN SUPERFAMILY PROTEIN-RELATED"/>
    <property type="match status" value="1"/>
</dbReference>
<reference evidence="13" key="1">
    <citation type="submission" date="2017-07" db="EMBL/GenBank/DDBJ databases">
        <authorList>
            <person name="Sun Z.S."/>
            <person name="Albrecht U."/>
            <person name="Echele G."/>
            <person name="Lee C.C."/>
        </authorList>
    </citation>
    <scope>NUCLEOTIDE SEQUENCE</scope>
    <source>
        <strain evidence="13">UFG-1</strain>
        <tissue evidence="13">Leaf</tissue>
    </source>
</reference>
<feature type="region of interest" description="Disordered" evidence="9">
    <location>
        <begin position="118"/>
        <end position="216"/>
    </location>
</feature>
<gene>
    <name evidence="13" type="ORF">CDL12_02487</name>
    <name evidence="12" type="ORF">CDL12_12793</name>
</gene>
<reference evidence="14" key="2">
    <citation type="journal article" date="2018" name="Gigascience">
        <title>Genome assembly of the Pink Ipe (Handroanthus impetiginosus, Bignoniaceae), a highly valued, ecologically keystone Neotropical timber forest tree.</title>
        <authorList>
            <person name="Silva-Junior O.B."/>
            <person name="Grattapaglia D."/>
            <person name="Novaes E."/>
            <person name="Collevatti R.G."/>
        </authorList>
    </citation>
    <scope>NUCLEOTIDE SEQUENCE [LARGE SCALE GENOMIC DNA]</scope>
    <source>
        <strain evidence="14">cv. UFG-1</strain>
    </source>
</reference>
<evidence type="ECO:0000256" key="1">
    <source>
        <dbReference type="ARBA" id="ARBA00004609"/>
    </source>
</evidence>
<evidence type="ECO:0000313" key="14">
    <source>
        <dbReference type="Proteomes" id="UP000231279"/>
    </source>
</evidence>